<dbReference type="AlphaFoldDB" id="A0AAD5D690"/>
<feature type="non-terminal residue" evidence="3">
    <location>
        <position position="1"/>
    </location>
</feature>
<protein>
    <submittedName>
        <fullName evidence="3">Uncharacterized protein</fullName>
    </submittedName>
</protein>
<reference evidence="3" key="1">
    <citation type="submission" date="2022-06" db="EMBL/GenBank/DDBJ databases">
        <title>Uncovering the hologenomic basis of an extraordinary plant invasion.</title>
        <authorList>
            <person name="Bieker V.C."/>
            <person name="Martin M.D."/>
            <person name="Gilbert T."/>
            <person name="Hodgins K."/>
            <person name="Battlay P."/>
            <person name="Petersen B."/>
            <person name="Wilson J."/>
        </authorList>
    </citation>
    <scope>NUCLEOTIDE SEQUENCE</scope>
    <source>
        <strain evidence="3">AA19_3_7</strain>
        <tissue evidence="3">Leaf</tissue>
    </source>
</reference>
<evidence type="ECO:0000313" key="4">
    <source>
        <dbReference type="Proteomes" id="UP001206925"/>
    </source>
</evidence>
<dbReference type="EMBL" id="JAMZMK010005361">
    <property type="protein sequence ID" value="KAI7753649.1"/>
    <property type="molecule type" value="Genomic_DNA"/>
</dbReference>
<dbReference type="PANTHER" id="PTHR47346">
    <property type="entry name" value="HYDROLASES, ACTING ON ESTER BOND"/>
    <property type="match status" value="1"/>
</dbReference>
<gene>
    <name evidence="3" type="ORF">M8C21_010167</name>
</gene>
<accession>A0AAD5D690</accession>
<dbReference type="Proteomes" id="UP001206925">
    <property type="component" value="Unassembled WGS sequence"/>
</dbReference>
<organism evidence="3 4">
    <name type="scientific">Ambrosia artemisiifolia</name>
    <name type="common">Common ragweed</name>
    <dbReference type="NCBI Taxonomy" id="4212"/>
    <lineage>
        <taxon>Eukaryota</taxon>
        <taxon>Viridiplantae</taxon>
        <taxon>Streptophyta</taxon>
        <taxon>Embryophyta</taxon>
        <taxon>Tracheophyta</taxon>
        <taxon>Spermatophyta</taxon>
        <taxon>Magnoliopsida</taxon>
        <taxon>eudicotyledons</taxon>
        <taxon>Gunneridae</taxon>
        <taxon>Pentapetalae</taxon>
        <taxon>asterids</taxon>
        <taxon>campanulids</taxon>
        <taxon>Asterales</taxon>
        <taxon>Asteraceae</taxon>
        <taxon>Asteroideae</taxon>
        <taxon>Heliantheae alliance</taxon>
        <taxon>Heliantheae</taxon>
        <taxon>Ambrosia</taxon>
    </lineage>
</organism>
<feature type="non-terminal residue" evidence="3">
    <location>
        <position position="133"/>
    </location>
</feature>
<keyword evidence="2" id="KW-1133">Transmembrane helix</keyword>
<keyword evidence="4" id="KW-1185">Reference proteome</keyword>
<keyword evidence="2" id="KW-0812">Transmembrane</keyword>
<feature type="transmembrane region" description="Helical" evidence="2">
    <location>
        <begin position="110"/>
        <end position="129"/>
    </location>
</feature>
<proteinExistence type="predicted"/>
<keyword evidence="2" id="KW-0472">Membrane</keyword>
<comment type="caution">
    <text evidence="3">The sequence shown here is derived from an EMBL/GenBank/DDBJ whole genome shotgun (WGS) entry which is preliminary data.</text>
</comment>
<evidence type="ECO:0000256" key="1">
    <source>
        <dbReference type="SAM" id="MobiDB-lite"/>
    </source>
</evidence>
<feature type="transmembrane region" description="Helical" evidence="2">
    <location>
        <begin position="12"/>
        <end position="35"/>
    </location>
</feature>
<evidence type="ECO:0000256" key="2">
    <source>
        <dbReference type="SAM" id="Phobius"/>
    </source>
</evidence>
<evidence type="ECO:0000313" key="3">
    <source>
        <dbReference type="EMBL" id="KAI7753649.1"/>
    </source>
</evidence>
<feature type="region of interest" description="Disordered" evidence="1">
    <location>
        <begin position="64"/>
        <end position="94"/>
    </location>
</feature>
<dbReference type="PANTHER" id="PTHR47346:SF1">
    <property type="entry name" value="GPI INOSITOL-DEACYLASE"/>
    <property type="match status" value="1"/>
</dbReference>
<sequence length="133" mass="14577">VMRVINANPSLATSLLAIALVCLVHPALGLLILVLSHVLCCHHALCSYFTASSKGRTENLYGFGNGEKSSSFKYDKSEEGLPVDENNSSPDSARSYGDTQLEIYHHRHGLLILHLLSLLMFLPSLVAWLEVQS</sequence>
<name>A0AAD5D690_AMBAR</name>